<feature type="domain" description="HTH cro/C1-type" evidence="1">
    <location>
        <begin position="30"/>
        <end position="84"/>
    </location>
</feature>
<dbReference type="Pfam" id="PF13560">
    <property type="entry name" value="HTH_31"/>
    <property type="match status" value="1"/>
</dbReference>
<dbReference type="Gene3D" id="1.10.260.40">
    <property type="entry name" value="lambda repressor-like DNA-binding domains"/>
    <property type="match status" value="1"/>
</dbReference>
<organism evidence="2 3">
    <name type="scientific">Skermanella cutis</name>
    <dbReference type="NCBI Taxonomy" id="2775420"/>
    <lineage>
        <taxon>Bacteria</taxon>
        <taxon>Pseudomonadati</taxon>
        <taxon>Pseudomonadota</taxon>
        <taxon>Alphaproteobacteria</taxon>
        <taxon>Rhodospirillales</taxon>
        <taxon>Azospirillaceae</taxon>
        <taxon>Skermanella</taxon>
    </lineage>
</organism>
<dbReference type="RefSeq" id="WP_201074078.1">
    <property type="nucleotide sequence ID" value="NZ_CP067420.1"/>
</dbReference>
<reference evidence="2" key="1">
    <citation type="submission" date="2021-02" db="EMBL/GenBank/DDBJ databases">
        <title>Skermanella TT6 skin isolate.</title>
        <authorList>
            <person name="Lee K."/>
            <person name="Ganzorig M."/>
        </authorList>
    </citation>
    <scope>NUCLEOTIDE SEQUENCE</scope>
    <source>
        <strain evidence="2">TT6</strain>
    </source>
</reference>
<accession>A0ABX7B346</accession>
<gene>
    <name evidence="2" type="ORF">IGS68_22465</name>
</gene>
<dbReference type="EMBL" id="CP067420">
    <property type="protein sequence ID" value="QQP88749.1"/>
    <property type="molecule type" value="Genomic_DNA"/>
</dbReference>
<dbReference type="SUPFAM" id="SSF47413">
    <property type="entry name" value="lambda repressor-like DNA-binding domains"/>
    <property type="match status" value="1"/>
</dbReference>
<protein>
    <submittedName>
        <fullName evidence="2">XRE family transcriptional regulator</fullName>
    </submittedName>
</protein>
<dbReference type="InterPro" id="IPR001387">
    <property type="entry name" value="Cro/C1-type_HTH"/>
</dbReference>
<dbReference type="CDD" id="cd00093">
    <property type="entry name" value="HTH_XRE"/>
    <property type="match status" value="1"/>
</dbReference>
<dbReference type="InterPro" id="IPR010982">
    <property type="entry name" value="Lambda_DNA-bd_dom_sf"/>
</dbReference>
<proteinExistence type="predicted"/>
<sequence length="102" mass="11764">MRTRSFRIDERRRSYLRLVSEIKHVLAQALAEEQERRGLTMAEMARILEVDRSHISRKLSGETNMTLETLADLAYALDRPVQISLLPRPVRHDVNHGADKSA</sequence>
<keyword evidence="3" id="KW-1185">Reference proteome</keyword>
<name>A0ABX7B346_9PROT</name>
<evidence type="ECO:0000313" key="2">
    <source>
        <dbReference type="EMBL" id="QQP88749.1"/>
    </source>
</evidence>
<dbReference type="Proteomes" id="UP000595197">
    <property type="component" value="Chromosome"/>
</dbReference>
<evidence type="ECO:0000313" key="3">
    <source>
        <dbReference type="Proteomes" id="UP000595197"/>
    </source>
</evidence>
<dbReference type="PROSITE" id="PS50943">
    <property type="entry name" value="HTH_CROC1"/>
    <property type="match status" value="1"/>
</dbReference>
<dbReference type="SMART" id="SM00530">
    <property type="entry name" value="HTH_XRE"/>
    <property type="match status" value="1"/>
</dbReference>
<evidence type="ECO:0000259" key="1">
    <source>
        <dbReference type="PROSITE" id="PS50943"/>
    </source>
</evidence>